<dbReference type="GO" id="GO:0000155">
    <property type="term" value="F:phosphorelay sensor kinase activity"/>
    <property type="evidence" value="ECO:0007669"/>
    <property type="project" value="InterPro"/>
</dbReference>
<feature type="transmembrane region" description="Helical" evidence="9">
    <location>
        <begin position="27"/>
        <end position="43"/>
    </location>
</feature>
<evidence type="ECO:0000313" key="13">
    <source>
        <dbReference type="Proteomes" id="UP000321617"/>
    </source>
</evidence>
<evidence type="ECO:0000256" key="3">
    <source>
        <dbReference type="ARBA" id="ARBA00022553"/>
    </source>
</evidence>
<name>A0A562V4X0_9ACTN</name>
<evidence type="ECO:0000259" key="11">
    <source>
        <dbReference type="Pfam" id="PF07730"/>
    </source>
</evidence>
<gene>
    <name evidence="12" type="ORF">LX16_3703</name>
</gene>
<keyword evidence="13" id="KW-1185">Reference proteome</keyword>
<keyword evidence="4" id="KW-0808">Transferase</keyword>
<keyword evidence="5" id="KW-0547">Nucleotide-binding</keyword>
<keyword evidence="9" id="KW-0812">Transmembrane</keyword>
<feature type="transmembrane region" description="Helical" evidence="9">
    <location>
        <begin position="95"/>
        <end position="114"/>
    </location>
</feature>
<dbReference type="InterPro" id="IPR036890">
    <property type="entry name" value="HATPase_C_sf"/>
</dbReference>
<evidence type="ECO:0000313" key="12">
    <source>
        <dbReference type="EMBL" id="TWJ12936.1"/>
    </source>
</evidence>
<dbReference type="GO" id="GO:0046983">
    <property type="term" value="F:protein dimerization activity"/>
    <property type="evidence" value="ECO:0007669"/>
    <property type="project" value="InterPro"/>
</dbReference>
<dbReference type="EC" id="2.7.13.3" evidence="2"/>
<feature type="domain" description="Signal transduction histidine kinase subgroup 3 dimerisation and phosphoacceptor" evidence="11">
    <location>
        <begin position="163"/>
        <end position="228"/>
    </location>
</feature>
<keyword evidence="7" id="KW-0067">ATP-binding</keyword>
<comment type="caution">
    <text evidence="12">The sequence shown here is derived from an EMBL/GenBank/DDBJ whole genome shotgun (WGS) entry which is preliminary data.</text>
</comment>
<protein>
    <recommendedName>
        <fullName evidence="2">histidine kinase</fullName>
        <ecNumber evidence="2">2.7.13.3</ecNumber>
    </recommendedName>
</protein>
<reference evidence="12 13" key="1">
    <citation type="journal article" date="2013" name="Stand. Genomic Sci.">
        <title>Genomic Encyclopedia of Type Strains, Phase I: The one thousand microbial genomes (KMG-I) project.</title>
        <authorList>
            <person name="Kyrpides N.C."/>
            <person name="Woyke T."/>
            <person name="Eisen J.A."/>
            <person name="Garrity G."/>
            <person name="Lilburn T.G."/>
            <person name="Beck B.J."/>
            <person name="Whitman W.B."/>
            <person name="Hugenholtz P."/>
            <person name="Klenk H.P."/>
        </authorList>
    </citation>
    <scope>NUCLEOTIDE SEQUENCE [LARGE SCALE GENOMIC DNA]</scope>
    <source>
        <strain evidence="12 13">DSM 45044</strain>
    </source>
</reference>
<keyword evidence="9" id="KW-1133">Transmembrane helix</keyword>
<evidence type="ECO:0000259" key="10">
    <source>
        <dbReference type="Pfam" id="PF02518"/>
    </source>
</evidence>
<dbReference type="Gene3D" id="1.20.5.1930">
    <property type="match status" value="1"/>
</dbReference>
<keyword evidence="9" id="KW-0472">Membrane</keyword>
<dbReference type="PANTHER" id="PTHR24421">
    <property type="entry name" value="NITRATE/NITRITE SENSOR PROTEIN NARX-RELATED"/>
    <property type="match status" value="1"/>
</dbReference>
<keyword evidence="3" id="KW-0597">Phosphoprotein</keyword>
<evidence type="ECO:0000256" key="6">
    <source>
        <dbReference type="ARBA" id="ARBA00022777"/>
    </source>
</evidence>
<feature type="domain" description="Histidine kinase/HSP90-like ATPase" evidence="10">
    <location>
        <begin position="269"/>
        <end position="359"/>
    </location>
</feature>
<feature type="transmembrane region" description="Helical" evidence="9">
    <location>
        <begin position="50"/>
        <end position="65"/>
    </location>
</feature>
<dbReference type="PANTHER" id="PTHR24421:SF10">
    <property type="entry name" value="NITRATE_NITRITE SENSOR PROTEIN NARQ"/>
    <property type="match status" value="1"/>
</dbReference>
<dbReference type="EMBL" id="VLLL01000006">
    <property type="protein sequence ID" value="TWJ12936.1"/>
    <property type="molecule type" value="Genomic_DNA"/>
</dbReference>
<dbReference type="SUPFAM" id="SSF55874">
    <property type="entry name" value="ATPase domain of HSP90 chaperone/DNA topoisomerase II/histidine kinase"/>
    <property type="match status" value="1"/>
</dbReference>
<evidence type="ECO:0000256" key="8">
    <source>
        <dbReference type="ARBA" id="ARBA00023012"/>
    </source>
</evidence>
<organism evidence="12 13">
    <name type="scientific">Stackebrandtia albiflava</name>
    <dbReference type="NCBI Taxonomy" id="406432"/>
    <lineage>
        <taxon>Bacteria</taxon>
        <taxon>Bacillati</taxon>
        <taxon>Actinomycetota</taxon>
        <taxon>Actinomycetes</taxon>
        <taxon>Glycomycetales</taxon>
        <taxon>Glycomycetaceae</taxon>
        <taxon>Stackebrandtia</taxon>
    </lineage>
</organism>
<evidence type="ECO:0000256" key="5">
    <source>
        <dbReference type="ARBA" id="ARBA00022741"/>
    </source>
</evidence>
<evidence type="ECO:0000256" key="7">
    <source>
        <dbReference type="ARBA" id="ARBA00022840"/>
    </source>
</evidence>
<dbReference type="AlphaFoldDB" id="A0A562V4X0"/>
<keyword evidence="8" id="KW-0902">Two-component regulatory system</keyword>
<dbReference type="InterPro" id="IPR011712">
    <property type="entry name" value="Sig_transdc_His_kin_sub3_dim/P"/>
</dbReference>
<proteinExistence type="predicted"/>
<evidence type="ECO:0000256" key="4">
    <source>
        <dbReference type="ARBA" id="ARBA00022679"/>
    </source>
</evidence>
<dbReference type="CDD" id="cd16917">
    <property type="entry name" value="HATPase_UhpB-NarQ-NarX-like"/>
    <property type="match status" value="1"/>
</dbReference>
<dbReference type="Gene3D" id="3.30.565.10">
    <property type="entry name" value="Histidine kinase-like ATPase, C-terminal domain"/>
    <property type="match status" value="1"/>
</dbReference>
<sequence>MALDWLAVAGFGLLVLADLPGDTAVPVWAVVVLTAAMTLPVGFRRYLPRTAFGIVLVATLSSLLWDWHYDWFAAAGFTLYTVAVGHRARSRVLTTVITGIVLSVFPCLTVMGAPSPAPEMLTSLLIGCVVLGGAWSLGQAVQGRRDAAAAAARQLADQRVAEERLRIARELHDVVAHTMSLIAVKAQVANHVGAKRPETAWESLRDIESAAKGSLTEIRHILGILRTGDTIDEAVPRLADLPGLGARAAAAGVELHVHAPSPGPLPAGVELAAYRIVQEAVTNVVKHAAPARCDVSVTVESRELRILVENTAGRAASATSVPGHGLRGMAERVAAYHGEFHADHTADGGFRVTASLPLPSGVS</sequence>
<evidence type="ECO:0000256" key="2">
    <source>
        <dbReference type="ARBA" id="ARBA00012438"/>
    </source>
</evidence>
<feature type="transmembrane region" description="Helical" evidence="9">
    <location>
        <begin position="120"/>
        <end position="138"/>
    </location>
</feature>
<dbReference type="InterPro" id="IPR050482">
    <property type="entry name" value="Sensor_HK_TwoCompSys"/>
</dbReference>
<dbReference type="Pfam" id="PF07730">
    <property type="entry name" value="HisKA_3"/>
    <property type="match status" value="1"/>
</dbReference>
<dbReference type="Proteomes" id="UP000321617">
    <property type="component" value="Unassembled WGS sequence"/>
</dbReference>
<dbReference type="Pfam" id="PF02518">
    <property type="entry name" value="HATPase_c"/>
    <property type="match status" value="1"/>
</dbReference>
<evidence type="ECO:0000256" key="9">
    <source>
        <dbReference type="SAM" id="Phobius"/>
    </source>
</evidence>
<accession>A0A562V4X0</accession>
<keyword evidence="6 12" id="KW-0418">Kinase</keyword>
<comment type="catalytic activity">
    <reaction evidence="1">
        <text>ATP + protein L-histidine = ADP + protein N-phospho-L-histidine.</text>
        <dbReference type="EC" id="2.7.13.3"/>
    </reaction>
</comment>
<dbReference type="GO" id="GO:0005524">
    <property type="term" value="F:ATP binding"/>
    <property type="evidence" value="ECO:0007669"/>
    <property type="project" value="UniProtKB-KW"/>
</dbReference>
<evidence type="ECO:0000256" key="1">
    <source>
        <dbReference type="ARBA" id="ARBA00000085"/>
    </source>
</evidence>
<dbReference type="GO" id="GO:0016020">
    <property type="term" value="C:membrane"/>
    <property type="evidence" value="ECO:0007669"/>
    <property type="project" value="InterPro"/>
</dbReference>
<dbReference type="InterPro" id="IPR003594">
    <property type="entry name" value="HATPase_dom"/>
</dbReference>